<reference evidence="3 4" key="1">
    <citation type="journal article" date="2012" name="Environ. Microbiol.">
        <title>The genome sequence of Desulfatibacillum alkenivorans AK-01: a blueprint for anaerobic alkane oxidation.</title>
        <authorList>
            <person name="Callaghan A.V."/>
            <person name="Morris B.E."/>
            <person name="Pereira I.A."/>
            <person name="McInerney M.J."/>
            <person name="Austin R.N."/>
            <person name="Groves J.T."/>
            <person name="Kukor J.J."/>
            <person name="Suflita J.M."/>
            <person name="Young L.Y."/>
            <person name="Zylstra G.J."/>
            <person name="Wawrik B."/>
        </authorList>
    </citation>
    <scope>NUCLEOTIDE SEQUENCE [LARGE SCALE GENOMIC DNA]</scope>
    <source>
        <strain evidence="3 4">AK-01</strain>
    </source>
</reference>
<evidence type="ECO:0000259" key="1">
    <source>
        <dbReference type="Pfam" id="PF00501"/>
    </source>
</evidence>
<dbReference type="PROSITE" id="PS00455">
    <property type="entry name" value="AMP_BINDING"/>
    <property type="match status" value="1"/>
</dbReference>
<gene>
    <name evidence="3" type="ordered locus">Dalk_2448</name>
</gene>
<dbReference type="InterPro" id="IPR000873">
    <property type="entry name" value="AMP-dep_synth/lig_dom"/>
</dbReference>
<dbReference type="PANTHER" id="PTHR43767:SF1">
    <property type="entry name" value="NONRIBOSOMAL PEPTIDE SYNTHASE PES1 (EUROFUNG)-RELATED"/>
    <property type="match status" value="1"/>
</dbReference>
<evidence type="ECO:0000313" key="3">
    <source>
        <dbReference type="EMBL" id="ACL04141.1"/>
    </source>
</evidence>
<dbReference type="InterPro" id="IPR025110">
    <property type="entry name" value="AMP-bd_C"/>
</dbReference>
<dbReference type="KEGG" id="dal:Dalk_2448"/>
<accession>B8FB55</accession>
<dbReference type="eggNOG" id="COG0318">
    <property type="taxonomic scope" value="Bacteria"/>
</dbReference>
<dbReference type="Proteomes" id="UP000000739">
    <property type="component" value="Chromosome"/>
</dbReference>
<dbReference type="HOGENOM" id="CLU_000022_59_0_7"/>
<name>B8FB55_DESAL</name>
<organism evidence="3 4">
    <name type="scientific">Desulfatibacillum aliphaticivorans</name>
    <dbReference type="NCBI Taxonomy" id="218208"/>
    <lineage>
        <taxon>Bacteria</taxon>
        <taxon>Pseudomonadati</taxon>
        <taxon>Thermodesulfobacteriota</taxon>
        <taxon>Desulfobacteria</taxon>
        <taxon>Desulfobacterales</taxon>
        <taxon>Desulfatibacillaceae</taxon>
        <taxon>Desulfatibacillum</taxon>
    </lineage>
</organism>
<dbReference type="PANTHER" id="PTHR43767">
    <property type="entry name" value="LONG-CHAIN-FATTY-ACID--COA LIGASE"/>
    <property type="match status" value="1"/>
</dbReference>
<dbReference type="Pfam" id="PF00501">
    <property type="entry name" value="AMP-binding"/>
    <property type="match status" value="1"/>
</dbReference>
<dbReference type="Gene3D" id="3.30.300.30">
    <property type="match status" value="1"/>
</dbReference>
<keyword evidence="4" id="KW-1185">Reference proteome</keyword>
<keyword evidence="3" id="KW-0436">Ligase</keyword>
<evidence type="ECO:0000313" key="4">
    <source>
        <dbReference type="Proteomes" id="UP000000739"/>
    </source>
</evidence>
<dbReference type="AlphaFoldDB" id="B8FB55"/>
<dbReference type="Pfam" id="PF13193">
    <property type="entry name" value="AMP-binding_C"/>
    <property type="match status" value="1"/>
</dbReference>
<dbReference type="InterPro" id="IPR042099">
    <property type="entry name" value="ANL_N_sf"/>
</dbReference>
<dbReference type="RefSeq" id="WP_015947215.1">
    <property type="nucleotide sequence ID" value="NC_011768.1"/>
</dbReference>
<dbReference type="SUPFAM" id="SSF56801">
    <property type="entry name" value="Acetyl-CoA synthetase-like"/>
    <property type="match status" value="1"/>
</dbReference>
<sequence>MEELLIRGLDDIRALEDVPYQERVKENSTYELLERGAAINPDATAMSFLLNGDTYENPIEITYGQFIGKIRQAANMFHDLGIGPEDVVTYILPSLPQTHYTLWGAETAGIANPINPLLEAATIKDICTAAKTKVMVCMGEMPGVDIWEKVDQIRKDIPTLECVIRVMGPTDEAEKIYSFEEKIEQYPSDKLTFDRDIDKEDIASLYHTGGTTGTPKLAKRTHYNEVVMAWMIQVMAGSKPEHTLMCGLPLFHCNGTIVTGLAPFSTGSRVVILSPMGYRDPSIMMNFYKIVEKYRPALFSAVPTVLSVLLDIPLNGADISSLEFVVCGAAPLSVELFRRFEEHTGMKILEGYGLTEGAVASSMNPKDGERKIGSIGLPMPFQRIKVVECNDDGEYVRDCEVGEIGNVCIKGPNVFKGYVEDAHNKNIWVPGDWFNTGDMGRLDEDGYCWLTGRKKELIIRGGHNIDPAMIEEPLYKMPSVKMVAAVGRPDAHAGEVPVAYVEVAENSGLTEEQVMAWAKEHVGEKAAVPKEVVITSAIPLTPVGKIFKPALRWDATKRMYEKELEALGDLVESVEVAVGEHKVHGTIAEIKVKAASGQDAQAIKDKVSEILARYTVYHEVTVE</sequence>
<feature type="domain" description="AMP-dependent synthetase/ligase" evidence="1">
    <location>
        <begin position="34"/>
        <end position="418"/>
    </location>
</feature>
<dbReference type="InterPro" id="IPR020845">
    <property type="entry name" value="AMP-binding_CS"/>
</dbReference>
<dbReference type="EMBL" id="CP001322">
    <property type="protein sequence ID" value="ACL04141.1"/>
    <property type="molecule type" value="Genomic_DNA"/>
</dbReference>
<dbReference type="InterPro" id="IPR045851">
    <property type="entry name" value="AMP-bd_C_sf"/>
</dbReference>
<dbReference type="GO" id="GO:0016878">
    <property type="term" value="F:acid-thiol ligase activity"/>
    <property type="evidence" value="ECO:0007669"/>
    <property type="project" value="UniProtKB-ARBA"/>
</dbReference>
<proteinExistence type="predicted"/>
<dbReference type="NCBIfam" id="NF005714">
    <property type="entry name" value="PRK07529.1"/>
    <property type="match status" value="1"/>
</dbReference>
<dbReference type="Gene3D" id="3.40.50.12780">
    <property type="entry name" value="N-terminal domain of ligase-like"/>
    <property type="match status" value="1"/>
</dbReference>
<protein>
    <submittedName>
        <fullName evidence="3">AMP-dependent synthetase and ligase</fullName>
    </submittedName>
</protein>
<dbReference type="InterPro" id="IPR050237">
    <property type="entry name" value="ATP-dep_AMP-bd_enzyme"/>
</dbReference>
<evidence type="ECO:0000259" key="2">
    <source>
        <dbReference type="Pfam" id="PF13193"/>
    </source>
</evidence>
<feature type="domain" description="AMP-binding enzyme C-terminal" evidence="2">
    <location>
        <begin position="470"/>
        <end position="545"/>
    </location>
</feature>